<dbReference type="InterPro" id="IPR003439">
    <property type="entry name" value="ABC_transporter-like_ATP-bd"/>
</dbReference>
<dbReference type="Pfam" id="PF00005">
    <property type="entry name" value="ABC_tran"/>
    <property type="match status" value="1"/>
</dbReference>
<protein>
    <submittedName>
        <fullName evidence="14">ATP-binding cassette subfamily B protein</fullName>
    </submittedName>
</protein>
<evidence type="ECO:0000256" key="4">
    <source>
        <dbReference type="ARBA" id="ARBA00022519"/>
    </source>
</evidence>
<evidence type="ECO:0000256" key="11">
    <source>
        <dbReference type="SAM" id="Phobius"/>
    </source>
</evidence>
<dbReference type="Gene3D" id="3.40.50.300">
    <property type="entry name" value="P-loop containing nucleotide triphosphate hydrolases"/>
    <property type="match status" value="1"/>
</dbReference>
<keyword evidence="6" id="KW-0547">Nucleotide-binding</keyword>
<evidence type="ECO:0000313" key="14">
    <source>
        <dbReference type="EMBL" id="MBB6170841.1"/>
    </source>
</evidence>
<dbReference type="Gene3D" id="1.20.1560.10">
    <property type="entry name" value="ABC transporter type 1, transmembrane domain"/>
    <property type="match status" value="1"/>
</dbReference>
<keyword evidence="9 11" id="KW-0472">Membrane</keyword>
<dbReference type="EMBL" id="JACHDS010000001">
    <property type="protein sequence ID" value="MBB6170841.1"/>
    <property type="molecule type" value="Genomic_DNA"/>
</dbReference>
<evidence type="ECO:0000256" key="2">
    <source>
        <dbReference type="ARBA" id="ARBA00022448"/>
    </source>
</evidence>
<sequence length="644" mass="68828">MTLSAAQQPPVSELEGWRSGMMTGGPPLYRTLVNDGSATRSRLPPGIVRRISSYARPHWRAILFFLATTSVSAAIVVANPLLLKTIIDHGVAPGNTGLVTWLALAVAALALLEAALGLTSRWLSSRIGEGVIYMLRTEVFTHVQRMPLAFFTRTQTGSLISRLNTDVVGAQRAITSVLQSVVSNLISTVAVVATMLVLSWQITLLALLLIPLFVLPAKLIGRRVAAISRDGMNLNAEMSSLMTERFNVGGAMLVKLYGRPEEESAGFAVQAGRVRDIGVSQAVLGGLLFTLIGLITALATAVVYGVGGNLVIDGAFELGTLVAMTTLLARLYAPVTALSNVHVEVMTALVSFDRVFEILDLKPMIGERPDAADLPPGPLRVEFDGVSFHYPNAEQSSLASLELTPQAESMGDTQVLSDVSFTAEAGQLVALVGPSGAGKTTLTHLVSRLYDPVRGAVRIGGVDLREARFASLRDAVGVVTQDAQLFHDTVGANLRYARPDATDEELAEVLRAAQLGRLLETLPDGLDTMVGDRGYRLSGGEKQRLAIARLLLKAPAVVVLDEATAHLDSESEAAVQKALRTALTGRTSLVIAHRLATVREADLILVLEDGRILERGTHEQLLGRGGLYTALYRTQFASQEKSRA</sequence>
<dbReference type="SUPFAM" id="SSF90123">
    <property type="entry name" value="ABC transporter transmembrane region"/>
    <property type="match status" value="1"/>
</dbReference>
<dbReference type="AlphaFoldDB" id="A0A7X0D4J2"/>
<reference evidence="14 15" key="1">
    <citation type="submission" date="2020-08" db="EMBL/GenBank/DDBJ databases">
        <title>Sequencing the genomes of 1000 actinobacteria strains.</title>
        <authorList>
            <person name="Klenk H.-P."/>
        </authorList>
    </citation>
    <scope>NUCLEOTIDE SEQUENCE [LARGE SCALE GENOMIC DNA]</scope>
    <source>
        <strain evidence="14 15">DSM 46659</strain>
    </source>
</reference>
<keyword evidence="7 14" id="KW-0067">ATP-binding</keyword>
<keyword evidence="8 11" id="KW-1133">Transmembrane helix</keyword>
<keyword evidence="3" id="KW-1003">Cell membrane</keyword>
<evidence type="ECO:0000313" key="15">
    <source>
        <dbReference type="Proteomes" id="UP000546642"/>
    </source>
</evidence>
<feature type="transmembrane region" description="Helical" evidence="11">
    <location>
        <begin position="204"/>
        <end position="221"/>
    </location>
</feature>
<name>A0A7X0D4J2_9ACTN</name>
<dbReference type="FunFam" id="3.40.50.300:FF:000221">
    <property type="entry name" value="Multidrug ABC transporter ATP-binding protein"/>
    <property type="match status" value="1"/>
</dbReference>
<dbReference type="CDD" id="cd18550">
    <property type="entry name" value="ABC_6TM_exporter_like"/>
    <property type="match status" value="1"/>
</dbReference>
<evidence type="ECO:0000256" key="8">
    <source>
        <dbReference type="ARBA" id="ARBA00022989"/>
    </source>
</evidence>
<keyword evidence="15" id="KW-1185">Reference proteome</keyword>
<comment type="similarity">
    <text evidence="10">Belongs to the ABC transporter superfamily. Siderophore-Fe(3+) uptake transporter (SIUT) (TC 3.A.1.21) family.</text>
</comment>
<keyword evidence="5 11" id="KW-0812">Transmembrane</keyword>
<organism evidence="14 15">
    <name type="scientific">Nocardiopsis mwathae</name>
    <dbReference type="NCBI Taxonomy" id="1472723"/>
    <lineage>
        <taxon>Bacteria</taxon>
        <taxon>Bacillati</taxon>
        <taxon>Actinomycetota</taxon>
        <taxon>Actinomycetes</taxon>
        <taxon>Streptosporangiales</taxon>
        <taxon>Nocardiopsidaceae</taxon>
        <taxon>Nocardiopsis</taxon>
    </lineage>
</organism>
<dbReference type="InterPro" id="IPR017871">
    <property type="entry name" value="ABC_transporter-like_CS"/>
</dbReference>
<comment type="subcellular location">
    <subcellularLocation>
        <location evidence="1">Cell inner membrane</location>
        <topology evidence="1">Multi-pass membrane protein</topology>
    </subcellularLocation>
</comment>
<evidence type="ECO:0000256" key="5">
    <source>
        <dbReference type="ARBA" id="ARBA00022692"/>
    </source>
</evidence>
<evidence type="ECO:0000256" key="3">
    <source>
        <dbReference type="ARBA" id="ARBA00022475"/>
    </source>
</evidence>
<evidence type="ECO:0000259" key="12">
    <source>
        <dbReference type="PROSITE" id="PS50893"/>
    </source>
</evidence>
<dbReference type="InterPro" id="IPR003593">
    <property type="entry name" value="AAA+_ATPase"/>
</dbReference>
<feature type="transmembrane region" description="Helical" evidence="11">
    <location>
        <begin position="59"/>
        <end position="78"/>
    </location>
</feature>
<evidence type="ECO:0000256" key="1">
    <source>
        <dbReference type="ARBA" id="ARBA00004429"/>
    </source>
</evidence>
<gene>
    <name evidence="14" type="ORF">HNR23_000901</name>
</gene>
<feature type="domain" description="ABC transporter" evidence="12">
    <location>
        <begin position="401"/>
        <end position="634"/>
    </location>
</feature>
<evidence type="ECO:0000256" key="6">
    <source>
        <dbReference type="ARBA" id="ARBA00022741"/>
    </source>
</evidence>
<dbReference type="PANTHER" id="PTHR43394">
    <property type="entry name" value="ATP-DEPENDENT PERMEASE MDL1, MITOCHONDRIAL"/>
    <property type="match status" value="1"/>
</dbReference>
<dbReference type="PROSITE" id="PS00211">
    <property type="entry name" value="ABC_TRANSPORTER_1"/>
    <property type="match status" value="1"/>
</dbReference>
<dbReference type="InterPro" id="IPR011527">
    <property type="entry name" value="ABC1_TM_dom"/>
</dbReference>
<feature type="transmembrane region" description="Helical" evidence="11">
    <location>
        <begin position="98"/>
        <end position="118"/>
    </location>
</feature>
<evidence type="ECO:0000259" key="13">
    <source>
        <dbReference type="PROSITE" id="PS50929"/>
    </source>
</evidence>
<dbReference type="SUPFAM" id="SSF52540">
    <property type="entry name" value="P-loop containing nucleoside triphosphate hydrolases"/>
    <property type="match status" value="1"/>
</dbReference>
<comment type="caution">
    <text evidence="14">The sequence shown here is derived from an EMBL/GenBank/DDBJ whole genome shotgun (WGS) entry which is preliminary data.</text>
</comment>
<dbReference type="GO" id="GO:0005524">
    <property type="term" value="F:ATP binding"/>
    <property type="evidence" value="ECO:0007669"/>
    <property type="project" value="UniProtKB-KW"/>
</dbReference>
<evidence type="ECO:0000256" key="9">
    <source>
        <dbReference type="ARBA" id="ARBA00023136"/>
    </source>
</evidence>
<dbReference type="PROSITE" id="PS50893">
    <property type="entry name" value="ABC_TRANSPORTER_2"/>
    <property type="match status" value="1"/>
</dbReference>
<dbReference type="InterPro" id="IPR036640">
    <property type="entry name" value="ABC1_TM_sf"/>
</dbReference>
<dbReference type="PANTHER" id="PTHR43394:SF1">
    <property type="entry name" value="ATP-BINDING CASSETTE SUB-FAMILY B MEMBER 10, MITOCHONDRIAL"/>
    <property type="match status" value="1"/>
</dbReference>
<feature type="transmembrane region" description="Helical" evidence="11">
    <location>
        <begin position="282"/>
        <end position="304"/>
    </location>
</feature>
<feature type="transmembrane region" description="Helical" evidence="11">
    <location>
        <begin position="181"/>
        <end position="198"/>
    </location>
</feature>
<dbReference type="GO" id="GO:0005886">
    <property type="term" value="C:plasma membrane"/>
    <property type="evidence" value="ECO:0007669"/>
    <property type="project" value="UniProtKB-SubCell"/>
</dbReference>
<dbReference type="GO" id="GO:0016887">
    <property type="term" value="F:ATP hydrolysis activity"/>
    <property type="evidence" value="ECO:0007669"/>
    <property type="project" value="InterPro"/>
</dbReference>
<dbReference type="Pfam" id="PF00664">
    <property type="entry name" value="ABC_membrane"/>
    <property type="match status" value="1"/>
</dbReference>
<feature type="domain" description="ABC transmembrane type-1" evidence="13">
    <location>
        <begin position="71"/>
        <end position="347"/>
    </location>
</feature>
<accession>A0A7X0D4J2</accession>
<evidence type="ECO:0000256" key="10">
    <source>
        <dbReference type="ARBA" id="ARBA00023455"/>
    </source>
</evidence>
<dbReference type="InterPro" id="IPR027417">
    <property type="entry name" value="P-loop_NTPase"/>
</dbReference>
<evidence type="ECO:0000256" key="7">
    <source>
        <dbReference type="ARBA" id="ARBA00022840"/>
    </source>
</evidence>
<proteinExistence type="inferred from homology"/>
<dbReference type="PROSITE" id="PS50929">
    <property type="entry name" value="ABC_TM1F"/>
    <property type="match status" value="1"/>
</dbReference>
<dbReference type="SMART" id="SM00382">
    <property type="entry name" value="AAA"/>
    <property type="match status" value="1"/>
</dbReference>
<dbReference type="Proteomes" id="UP000546642">
    <property type="component" value="Unassembled WGS sequence"/>
</dbReference>
<dbReference type="GO" id="GO:0015421">
    <property type="term" value="F:ABC-type oligopeptide transporter activity"/>
    <property type="evidence" value="ECO:0007669"/>
    <property type="project" value="TreeGrafter"/>
</dbReference>
<keyword evidence="4" id="KW-0997">Cell inner membrane</keyword>
<keyword evidence="2" id="KW-0813">Transport</keyword>
<dbReference type="InterPro" id="IPR039421">
    <property type="entry name" value="Type_1_exporter"/>
</dbReference>